<keyword evidence="3" id="KW-0479">Metal-binding</keyword>
<name>A0ABP7PIS2_9SPHI</name>
<dbReference type="InterPro" id="IPR050748">
    <property type="entry name" value="Glycosyltrans_8_dom-fam"/>
</dbReference>
<dbReference type="PANTHER" id="PTHR13778">
    <property type="entry name" value="GLYCOSYLTRANSFERASE 8 DOMAIN-CONTAINING PROTEIN"/>
    <property type="match status" value="1"/>
</dbReference>
<dbReference type="CDD" id="cd04194">
    <property type="entry name" value="GT8_A4GalT_like"/>
    <property type="match status" value="1"/>
</dbReference>
<organism evidence="4 5">
    <name type="scientific">Mucilaginibacter dorajii</name>
    <dbReference type="NCBI Taxonomy" id="692994"/>
    <lineage>
        <taxon>Bacteria</taxon>
        <taxon>Pseudomonadati</taxon>
        <taxon>Bacteroidota</taxon>
        <taxon>Sphingobacteriia</taxon>
        <taxon>Sphingobacteriales</taxon>
        <taxon>Sphingobacteriaceae</taxon>
        <taxon>Mucilaginibacter</taxon>
    </lineage>
</organism>
<dbReference type="RefSeq" id="WP_259088722.1">
    <property type="nucleotide sequence ID" value="NZ_BAAAZC010000009.1"/>
</dbReference>
<comment type="caution">
    <text evidence="4">The sequence shown here is derived from an EMBL/GenBank/DDBJ whole genome shotgun (WGS) entry which is preliminary data.</text>
</comment>
<dbReference type="EMBL" id="BAAAZC010000009">
    <property type="protein sequence ID" value="GAA3966138.1"/>
    <property type="molecule type" value="Genomic_DNA"/>
</dbReference>
<accession>A0ABP7PIS2</accession>
<dbReference type="Pfam" id="PF01501">
    <property type="entry name" value="Glyco_transf_8"/>
    <property type="match status" value="1"/>
</dbReference>
<dbReference type="PANTHER" id="PTHR13778:SF47">
    <property type="entry name" value="LIPOPOLYSACCHARIDE 1,3-GALACTOSYLTRANSFERASE"/>
    <property type="match status" value="1"/>
</dbReference>
<dbReference type="SUPFAM" id="SSF53448">
    <property type="entry name" value="Nucleotide-diphospho-sugar transferases"/>
    <property type="match status" value="1"/>
</dbReference>
<protein>
    <submittedName>
        <fullName evidence="4">Glycosyltransferase family 8 protein</fullName>
    </submittedName>
</protein>
<evidence type="ECO:0000313" key="4">
    <source>
        <dbReference type="EMBL" id="GAA3966138.1"/>
    </source>
</evidence>
<dbReference type="InterPro" id="IPR029044">
    <property type="entry name" value="Nucleotide-diphossugar_trans"/>
</dbReference>
<dbReference type="InterPro" id="IPR002495">
    <property type="entry name" value="Glyco_trans_8"/>
</dbReference>
<gene>
    <name evidence="4" type="ORF">GCM10022210_13310</name>
</gene>
<proteinExistence type="predicted"/>
<keyword evidence="1" id="KW-0328">Glycosyltransferase</keyword>
<keyword evidence="5" id="KW-1185">Reference proteome</keyword>
<evidence type="ECO:0000313" key="5">
    <source>
        <dbReference type="Proteomes" id="UP001500742"/>
    </source>
</evidence>
<dbReference type="Gene3D" id="3.90.550.10">
    <property type="entry name" value="Spore Coat Polysaccharide Biosynthesis Protein SpsA, Chain A"/>
    <property type="match status" value="1"/>
</dbReference>
<reference evidence="5" key="1">
    <citation type="journal article" date="2019" name="Int. J. Syst. Evol. Microbiol.">
        <title>The Global Catalogue of Microorganisms (GCM) 10K type strain sequencing project: providing services to taxonomists for standard genome sequencing and annotation.</title>
        <authorList>
            <consortium name="The Broad Institute Genomics Platform"/>
            <consortium name="The Broad Institute Genome Sequencing Center for Infectious Disease"/>
            <person name="Wu L."/>
            <person name="Ma J."/>
        </authorList>
    </citation>
    <scope>NUCLEOTIDE SEQUENCE [LARGE SCALE GENOMIC DNA]</scope>
    <source>
        <strain evidence="5">JCM 16601</strain>
    </source>
</reference>
<evidence type="ECO:0000256" key="1">
    <source>
        <dbReference type="ARBA" id="ARBA00022676"/>
    </source>
</evidence>
<evidence type="ECO:0000256" key="3">
    <source>
        <dbReference type="ARBA" id="ARBA00022723"/>
    </source>
</evidence>
<keyword evidence="2" id="KW-0808">Transferase</keyword>
<dbReference type="Proteomes" id="UP001500742">
    <property type="component" value="Unassembled WGS sequence"/>
</dbReference>
<sequence length="312" mass="36843">MNIVPIVFAFNYKVAMPAGVCFTSLLRSAKPDTFYDMFIIHGPGELNEEYQRQLTVLKETYPNCNFTFLDIGDAFNDVYIARGVPKLTYYRILIPELIENYDKVIFSDVDIIFTNDLFEVYDTFNDNNYLGAVRSALVKRKYVESLGCNPDDYTNGGFQLYNLKQIRKDKMTPKLKELCGKKFFYLDQDITNIIYKGRVKFLSPRYNSTQTFFNKAHTRDTAFFKLFTQKEIEEGIDPYVIHYNGVNPWQGLCPRHDIWWAVYRSSIYFNEEFYYAHYHKILTPKAKDLINQLPKAILKKPFGKIYRKFFPY</sequence>
<evidence type="ECO:0000256" key="2">
    <source>
        <dbReference type="ARBA" id="ARBA00022679"/>
    </source>
</evidence>